<dbReference type="EMBL" id="JAHLQT010020576">
    <property type="protein sequence ID" value="KAG7168111.1"/>
    <property type="molecule type" value="Genomic_DNA"/>
</dbReference>
<reference evidence="1" key="1">
    <citation type="journal article" date="2021" name="Sci. Adv.">
        <title>The American lobster genome reveals insights on longevity, neural, and immune adaptations.</title>
        <authorList>
            <person name="Polinski J.M."/>
            <person name="Zimin A.V."/>
            <person name="Clark K.F."/>
            <person name="Kohn A.B."/>
            <person name="Sadowski N."/>
            <person name="Timp W."/>
            <person name="Ptitsyn A."/>
            <person name="Khanna P."/>
            <person name="Romanova D.Y."/>
            <person name="Williams P."/>
            <person name="Greenwood S.J."/>
            <person name="Moroz L.L."/>
            <person name="Walt D.R."/>
            <person name="Bodnar A.G."/>
        </authorList>
    </citation>
    <scope>NUCLEOTIDE SEQUENCE</scope>
    <source>
        <strain evidence="1">GMGI-L3</strain>
    </source>
</reference>
<evidence type="ECO:0000313" key="2">
    <source>
        <dbReference type="Proteomes" id="UP000747542"/>
    </source>
</evidence>
<name>A0A8J5MYC7_HOMAM</name>
<comment type="caution">
    <text evidence="1">The sequence shown here is derived from an EMBL/GenBank/DDBJ whole genome shotgun (WGS) entry which is preliminary data.</text>
</comment>
<gene>
    <name evidence="1" type="ORF">Hamer_G023530</name>
</gene>
<dbReference type="Proteomes" id="UP000747542">
    <property type="component" value="Unassembled WGS sequence"/>
</dbReference>
<protein>
    <submittedName>
        <fullName evidence="1">Uncharacterized protein</fullName>
    </submittedName>
</protein>
<accession>A0A8J5MYC7</accession>
<sequence>MNCEHTPGSGVDKKAEESWPYLGYPSVVPALIQRKTVNAKESVFSIINKTLVEMYLRRHCAPLLLWLVVTAGAPSTTSLHSFVPETLSYTPTHITTTRTMTMAPLITTTQRITVPSDTSLDVVPVIIYTEDDTKTTVNEPDNCCLQCSTKFFITVASTTTTTTVTVYSLITTSPVPSLRGTASSPTPTVQPKPEFIDAPCLCDQCSAVAQRSPCVCVKRYGCGIEPVK</sequence>
<proteinExistence type="predicted"/>
<keyword evidence="2" id="KW-1185">Reference proteome</keyword>
<evidence type="ECO:0000313" key="1">
    <source>
        <dbReference type="EMBL" id="KAG7168111.1"/>
    </source>
</evidence>
<organism evidence="1 2">
    <name type="scientific">Homarus americanus</name>
    <name type="common">American lobster</name>
    <dbReference type="NCBI Taxonomy" id="6706"/>
    <lineage>
        <taxon>Eukaryota</taxon>
        <taxon>Metazoa</taxon>
        <taxon>Ecdysozoa</taxon>
        <taxon>Arthropoda</taxon>
        <taxon>Crustacea</taxon>
        <taxon>Multicrustacea</taxon>
        <taxon>Malacostraca</taxon>
        <taxon>Eumalacostraca</taxon>
        <taxon>Eucarida</taxon>
        <taxon>Decapoda</taxon>
        <taxon>Pleocyemata</taxon>
        <taxon>Astacidea</taxon>
        <taxon>Nephropoidea</taxon>
        <taxon>Nephropidae</taxon>
        <taxon>Homarus</taxon>
    </lineage>
</organism>
<dbReference type="AlphaFoldDB" id="A0A8J5MYC7"/>